<dbReference type="GO" id="GO:0008236">
    <property type="term" value="F:serine-type peptidase activity"/>
    <property type="evidence" value="ECO:0007669"/>
    <property type="project" value="InterPro"/>
</dbReference>
<name>A0A1F5GPW0_9BACT</name>
<evidence type="ECO:0000259" key="2">
    <source>
        <dbReference type="Pfam" id="PF00326"/>
    </source>
</evidence>
<dbReference type="GO" id="GO:0006508">
    <property type="term" value="P:proteolysis"/>
    <property type="evidence" value="ECO:0007669"/>
    <property type="project" value="InterPro"/>
</dbReference>
<dbReference type="InterPro" id="IPR050261">
    <property type="entry name" value="FrsA_esterase"/>
</dbReference>
<dbReference type="Gene3D" id="3.40.50.1820">
    <property type="entry name" value="alpha/beta hydrolase"/>
    <property type="match status" value="1"/>
</dbReference>
<dbReference type="PANTHER" id="PTHR22946:SF9">
    <property type="entry name" value="POLYKETIDE TRANSFERASE AF380"/>
    <property type="match status" value="1"/>
</dbReference>
<sequence>MKKAFLLLIFFGALVFLILLWWQKNNLTITNPSLKKIDIADNNPLDKYTFDALAKTIFPPSQIELGRIIKDENEFQSYIFYFHIDDRKVSGQINIPQKEGVYPIIVMFRGYVDREKYTTGIGTQHAAEYLARNNFITLAPDFLGYGESDNPSNLPIEERFQTYTTALTLIASLDNLTNALKQIGSEAKPDVNNIGLWGHSNGGQIALSVLEISQKKYPTVLWAPVSKPFPYSILYFTDDFDDHGKMLRRVVAEFENDYDSELYSLTNYFDRINSPIQLHQGTADESVPIKWSDQLADELNKLNKTIRYHTYSGEDHNFSRGNWQTVIDRSKTFYLSYF</sequence>
<dbReference type="InterPro" id="IPR029058">
    <property type="entry name" value="AB_hydrolase_fold"/>
</dbReference>
<feature type="domain" description="Peptidase S9 prolyl oligopeptidase catalytic" evidence="2">
    <location>
        <begin position="172"/>
        <end position="324"/>
    </location>
</feature>
<comment type="caution">
    <text evidence="3">The sequence shown here is derived from an EMBL/GenBank/DDBJ whole genome shotgun (WGS) entry which is preliminary data.</text>
</comment>
<protein>
    <recommendedName>
        <fullName evidence="2">Peptidase S9 prolyl oligopeptidase catalytic domain-containing protein</fullName>
    </recommendedName>
</protein>
<evidence type="ECO:0000313" key="3">
    <source>
        <dbReference type="EMBL" id="OGD93933.1"/>
    </source>
</evidence>
<keyword evidence="1" id="KW-0378">Hydrolase</keyword>
<dbReference type="InterPro" id="IPR001375">
    <property type="entry name" value="Peptidase_S9_cat"/>
</dbReference>
<dbReference type="PANTHER" id="PTHR22946">
    <property type="entry name" value="DIENELACTONE HYDROLASE DOMAIN-CONTAINING PROTEIN-RELATED"/>
    <property type="match status" value="1"/>
</dbReference>
<evidence type="ECO:0000256" key="1">
    <source>
        <dbReference type="ARBA" id="ARBA00022801"/>
    </source>
</evidence>
<reference evidence="3 4" key="1">
    <citation type="journal article" date="2016" name="Nat. Commun.">
        <title>Thousands of microbial genomes shed light on interconnected biogeochemical processes in an aquifer system.</title>
        <authorList>
            <person name="Anantharaman K."/>
            <person name="Brown C.T."/>
            <person name="Hug L.A."/>
            <person name="Sharon I."/>
            <person name="Castelle C.J."/>
            <person name="Probst A.J."/>
            <person name="Thomas B.C."/>
            <person name="Singh A."/>
            <person name="Wilkins M.J."/>
            <person name="Karaoz U."/>
            <person name="Brodie E.L."/>
            <person name="Williams K.H."/>
            <person name="Hubbard S.S."/>
            <person name="Banfield J.F."/>
        </authorList>
    </citation>
    <scope>NUCLEOTIDE SEQUENCE [LARGE SCALE GENOMIC DNA]</scope>
</reference>
<dbReference type="Pfam" id="PF00326">
    <property type="entry name" value="Peptidase_S9"/>
    <property type="match status" value="1"/>
</dbReference>
<dbReference type="EMBL" id="MFBN01000056">
    <property type="protein sequence ID" value="OGD93933.1"/>
    <property type="molecule type" value="Genomic_DNA"/>
</dbReference>
<dbReference type="AlphaFoldDB" id="A0A1F5GPW0"/>
<evidence type="ECO:0000313" key="4">
    <source>
        <dbReference type="Proteomes" id="UP000178336"/>
    </source>
</evidence>
<dbReference type="SUPFAM" id="SSF53474">
    <property type="entry name" value="alpha/beta-Hydrolases"/>
    <property type="match status" value="1"/>
</dbReference>
<accession>A0A1F5GPW0</accession>
<dbReference type="GO" id="GO:0052689">
    <property type="term" value="F:carboxylic ester hydrolase activity"/>
    <property type="evidence" value="ECO:0007669"/>
    <property type="project" value="UniProtKB-ARBA"/>
</dbReference>
<gene>
    <name evidence="3" type="ORF">A3A48_04365</name>
</gene>
<proteinExistence type="predicted"/>
<dbReference type="Proteomes" id="UP000178336">
    <property type="component" value="Unassembled WGS sequence"/>
</dbReference>
<dbReference type="STRING" id="1797724.A3A48_04365"/>
<organism evidence="3 4">
    <name type="scientific">Candidatus Curtissbacteria bacterium RIFCSPLOWO2_01_FULL_37_9</name>
    <dbReference type="NCBI Taxonomy" id="1797724"/>
    <lineage>
        <taxon>Bacteria</taxon>
        <taxon>Candidatus Curtissiibacteriota</taxon>
    </lineage>
</organism>